<proteinExistence type="inferred from homology"/>
<evidence type="ECO:0000256" key="2">
    <source>
        <dbReference type="ARBA" id="ARBA00023002"/>
    </source>
</evidence>
<comment type="similarity">
    <text evidence="1">Belongs to the short-chain dehydrogenases/reductases (SDR) family.</text>
</comment>
<dbReference type="PANTHER" id="PTHR43639">
    <property type="entry name" value="OXIDOREDUCTASE, SHORT-CHAIN DEHYDROGENASE/REDUCTASE FAMILY (AFU_ORTHOLOGUE AFUA_5G02870)"/>
    <property type="match status" value="1"/>
</dbReference>
<reference evidence="4 5" key="1">
    <citation type="submission" date="2016-07" db="EMBL/GenBank/DDBJ databases">
        <authorList>
            <person name="Sutton G."/>
            <person name="Brinkac L."/>
            <person name="Sanka R."/>
            <person name="Adams M."/>
            <person name="Lau E."/>
            <person name="Kumar A."/>
            <person name="Macaden R."/>
        </authorList>
    </citation>
    <scope>NUCLEOTIDE SEQUENCE [LARGE SCALE GENOMIC DNA]</scope>
    <source>
        <strain evidence="4 5">GA-0871</strain>
    </source>
</reference>
<organism evidence="4 5">
    <name type="scientific">Mycolicibacterium fortuitum</name>
    <name type="common">Mycobacterium fortuitum</name>
    <dbReference type="NCBI Taxonomy" id="1766"/>
    <lineage>
        <taxon>Bacteria</taxon>
        <taxon>Bacillati</taxon>
        <taxon>Actinomycetota</taxon>
        <taxon>Actinomycetes</taxon>
        <taxon>Mycobacteriales</taxon>
        <taxon>Mycobacteriaceae</taxon>
        <taxon>Mycolicibacterium</taxon>
    </lineage>
</organism>
<dbReference type="AlphaFoldDB" id="A0ABD6QI30"/>
<dbReference type="PRINTS" id="PR00080">
    <property type="entry name" value="SDRFAMILY"/>
</dbReference>
<feature type="domain" description="Ketoreductase" evidence="3">
    <location>
        <begin position="2"/>
        <end position="186"/>
    </location>
</feature>
<dbReference type="PRINTS" id="PR00081">
    <property type="entry name" value="GDHRDH"/>
</dbReference>
<keyword evidence="2" id="KW-0560">Oxidoreductase</keyword>
<evidence type="ECO:0000259" key="3">
    <source>
        <dbReference type="SMART" id="SM00822"/>
    </source>
</evidence>
<dbReference type="RefSeq" id="WP_076206465.1">
    <property type="nucleotide sequence ID" value="NZ_MBER01000115.1"/>
</dbReference>
<evidence type="ECO:0000313" key="4">
    <source>
        <dbReference type="EMBL" id="OMC39746.1"/>
    </source>
</evidence>
<dbReference type="EMBL" id="MBER01000115">
    <property type="protein sequence ID" value="OMC39746.1"/>
    <property type="molecule type" value="Genomic_DNA"/>
</dbReference>
<accession>A0ABD6QI30</accession>
<sequence>MTIVVITGGSRGLGAAAARACAHRGMGVLLTYNANPDSAMRVVDDITADGGTAVALPLNIGDVASFGEFRDSLQAALRTTWGREDFDALVNNAGYAEVAPIAAVTEAHFDALFSVNVKGPLFLTQTLLPRLIDGGHIVNISSSSARVATPGVGVYASSKGALEVLTRYMAKELGERKIRVNAIAPGGSRTELGGGGINEEVEAALAAQTALGRMGEPEDIGTAVAALLSKDNRWVNAQIIEVSGGYSI</sequence>
<gene>
    <name evidence="4" type="ORF">A5742_04465</name>
</gene>
<evidence type="ECO:0000256" key="1">
    <source>
        <dbReference type="ARBA" id="ARBA00006484"/>
    </source>
</evidence>
<dbReference type="SUPFAM" id="SSF51735">
    <property type="entry name" value="NAD(P)-binding Rossmann-fold domains"/>
    <property type="match status" value="1"/>
</dbReference>
<dbReference type="PANTHER" id="PTHR43639:SF1">
    <property type="entry name" value="SHORT-CHAIN DEHYDROGENASE_REDUCTASE FAMILY PROTEIN"/>
    <property type="match status" value="1"/>
</dbReference>
<dbReference type="Pfam" id="PF13561">
    <property type="entry name" value="adh_short_C2"/>
    <property type="match status" value="1"/>
</dbReference>
<evidence type="ECO:0000313" key="5">
    <source>
        <dbReference type="Proteomes" id="UP000187001"/>
    </source>
</evidence>
<dbReference type="Gene3D" id="3.40.50.720">
    <property type="entry name" value="NAD(P)-binding Rossmann-like Domain"/>
    <property type="match status" value="1"/>
</dbReference>
<name>A0ABD6QI30_MYCFO</name>
<comment type="caution">
    <text evidence="4">The sequence shown here is derived from an EMBL/GenBank/DDBJ whole genome shotgun (WGS) entry which is preliminary data.</text>
</comment>
<dbReference type="InterPro" id="IPR002347">
    <property type="entry name" value="SDR_fam"/>
</dbReference>
<dbReference type="Proteomes" id="UP000187001">
    <property type="component" value="Unassembled WGS sequence"/>
</dbReference>
<dbReference type="SMART" id="SM00822">
    <property type="entry name" value="PKS_KR"/>
    <property type="match status" value="1"/>
</dbReference>
<dbReference type="InterPro" id="IPR057326">
    <property type="entry name" value="KR_dom"/>
</dbReference>
<dbReference type="GO" id="GO:0016491">
    <property type="term" value="F:oxidoreductase activity"/>
    <property type="evidence" value="ECO:0007669"/>
    <property type="project" value="UniProtKB-KW"/>
</dbReference>
<dbReference type="FunFam" id="3.40.50.720:FF:000084">
    <property type="entry name" value="Short-chain dehydrogenase reductase"/>
    <property type="match status" value="1"/>
</dbReference>
<protein>
    <submittedName>
        <fullName evidence="4">3-oxoacyl-ACP reductase</fullName>
    </submittedName>
</protein>
<dbReference type="InterPro" id="IPR036291">
    <property type="entry name" value="NAD(P)-bd_dom_sf"/>
</dbReference>